<dbReference type="GO" id="GO:0051213">
    <property type="term" value="F:dioxygenase activity"/>
    <property type="evidence" value="ECO:0007669"/>
    <property type="project" value="UniProtKB-KW"/>
</dbReference>
<keyword evidence="2" id="KW-0288">FMN</keyword>
<dbReference type="AlphaFoldDB" id="M0N3C1"/>
<reference evidence="4 5" key="1">
    <citation type="journal article" date="2014" name="PLoS Genet.">
        <title>Phylogenetically driven sequencing of extremely halophilic archaea reveals strategies for static and dynamic osmo-response.</title>
        <authorList>
            <person name="Becker E.A."/>
            <person name="Seitzer P.M."/>
            <person name="Tritt A."/>
            <person name="Larsen D."/>
            <person name="Krusor M."/>
            <person name="Yao A.I."/>
            <person name="Wu D."/>
            <person name="Madern D."/>
            <person name="Eisen J.A."/>
            <person name="Darling A.E."/>
            <person name="Facciotti M.T."/>
        </authorList>
    </citation>
    <scope>NUCLEOTIDE SEQUENCE [LARGE SCALE GENOMIC DNA]</scope>
    <source>
        <strain evidence="4 5">DSM 8989</strain>
    </source>
</reference>
<dbReference type="PATRIC" id="fig|1227456.3.peg.2037"/>
<proteinExistence type="predicted"/>
<evidence type="ECO:0000256" key="1">
    <source>
        <dbReference type="ARBA" id="ARBA00022630"/>
    </source>
</evidence>
<dbReference type="Gene3D" id="3.20.20.70">
    <property type="entry name" value="Aldolase class I"/>
    <property type="match status" value="1"/>
</dbReference>
<evidence type="ECO:0000256" key="2">
    <source>
        <dbReference type="ARBA" id="ARBA00022643"/>
    </source>
</evidence>
<keyword evidence="5" id="KW-1185">Reference proteome</keyword>
<gene>
    <name evidence="4" type="ORF">C450_10083</name>
</gene>
<dbReference type="GO" id="GO:0018580">
    <property type="term" value="F:nitronate monooxygenase activity"/>
    <property type="evidence" value="ECO:0007669"/>
    <property type="project" value="InterPro"/>
</dbReference>
<keyword evidence="1" id="KW-0285">Flavoprotein</keyword>
<keyword evidence="3" id="KW-0560">Oxidoreductase</keyword>
<dbReference type="STRING" id="1227456.C450_10083"/>
<protein>
    <submittedName>
        <fullName evidence="4">2-nitropropane dioxygenase</fullName>
    </submittedName>
</protein>
<dbReference type="PANTHER" id="PTHR32332:SF20">
    <property type="entry name" value="2-NITROPROPANE DIOXYGENASE-LIKE PROTEIN"/>
    <property type="match status" value="1"/>
</dbReference>
<dbReference type="PANTHER" id="PTHR32332">
    <property type="entry name" value="2-NITROPROPANE DIOXYGENASE"/>
    <property type="match status" value="1"/>
</dbReference>
<name>M0N3C1_9EURY</name>
<sequence>MTLRTPLCDVLGIEYPIVQAPIGSATCPALAAAVANAGGLGTLAVTWRDGADARSAIRETRELTDAPIGVNVVLDERAKSVATETHIDACLAEDIDVVSFSFGEAAPHVDRVHDAGAVVIETVGSAAEAREAAEAGVDVVVAQGWEAGGHIQSEVATMALVPRVADAVSVPVIAAGGIADGRGIAAALALGADGVWLGTRFLATREANVHDTYRERVAEIDETDTQYTDLFDKGWPGMAHRVVRNGTIERWEDADRPASGRRPGETDVVAEGEGGEQIERYDEALATPDVTGDIEAMALFTGQSAGLTDMTRPAGDIVAELATEASTRIEKLAERLDT</sequence>
<dbReference type="CDD" id="cd04730">
    <property type="entry name" value="NPD_like"/>
    <property type="match status" value="1"/>
</dbReference>
<dbReference type="OrthoDB" id="304666at2157"/>
<evidence type="ECO:0000313" key="4">
    <source>
        <dbReference type="EMBL" id="EMA52442.1"/>
    </source>
</evidence>
<organism evidence="4 5">
    <name type="scientific">Halococcus salifodinae DSM 8989</name>
    <dbReference type="NCBI Taxonomy" id="1227456"/>
    <lineage>
        <taxon>Archaea</taxon>
        <taxon>Methanobacteriati</taxon>
        <taxon>Methanobacteriota</taxon>
        <taxon>Stenosarchaea group</taxon>
        <taxon>Halobacteria</taxon>
        <taxon>Halobacteriales</taxon>
        <taxon>Halococcaceae</taxon>
        <taxon>Halococcus</taxon>
    </lineage>
</organism>
<evidence type="ECO:0000313" key="5">
    <source>
        <dbReference type="Proteomes" id="UP000011625"/>
    </source>
</evidence>
<accession>M0N3C1</accession>
<dbReference type="InterPro" id="IPR004136">
    <property type="entry name" value="NMO"/>
</dbReference>
<dbReference type="InterPro" id="IPR013785">
    <property type="entry name" value="Aldolase_TIM"/>
</dbReference>
<keyword evidence="4" id="KW-0223">Dioxygenase</keyword>
<evidence type="ECO:0000256" key="3">
    <source>
        <dbReference type="ARBA" id="ARBA00023002"/>
    </source>
</evidence>
<dbReference type="RefSeq" id="WP_005043127.1">
    <property type="nucleotide sequence ID" value="NZ_AOME01000054.1"/>
</dbReference>
<dbReference type="SUPFAM" id="SSF51412">
    <property type="entry name" value="Inosine monophosphate dehydrogenase (IMPDH)"/>
    <property type="match status" value="1"/>
</dbReference>
<dbReference type="Pfam" id="PF03060">
    <property type="entry name" value="NMO"/>
    <property type="match status" value="1"/>
</dbReference>
<dbReference type="EMBL" id="AOME01000054">
    <property type="protein sequence ID" value="EMA52442.1"/>
    <property type="molecule type" value="Genomic_DNA"/>
</dbReference>
<comment type="caution">
    <text evidence="4">The sequence shown here is derived from an EMBL/GenBank/DDBJ whole genome shotgun (WGS) entry which is preliminary data.</text>
</comment>
<dbReference type="Proteomes" id="UP000011625">
    <property type="component" value="Unassembled WGS sequence"/>
</dbReference>